<feature type="region of interest" description="Disordered" evidence="1">
    <location>
        <begin position="1"/>
        <end position="124"/>
    </location>
</feature>
<organism evidence="4 5">
    <name type="scientific">Raoultibacter massiliensis</name>
    <dbReference type="NCBI Taxonomy" id="1852371"/>
    <lineage>
        <taxon>Bacteria</taxon>
        <taxon>Bacillati</taxon>
        <taxon>Actinomycetota</taxon>
        <taxon>Coriobacteriia</taxon>
        <taxon>Eggerthellales</taxon>
        <taxon>Eggerthellaceae</taxon>
        <taxon>Raoultibacter</taxon>
    </lineage>
</organism>
<evidence type="ECO:0000313" key="5">
    <source>
        <dbReference type="Proteomes" id="UP001487305"/>
    </source>
</evidence>
<feature type="domain" description="Beta-lactamase class A catalytic" evidence="3">
    <location>
        <begin position="259"/>
        <end position="466"/>
    </location>
</feature>
<keyword evidence="2" id="KW-0472">Membrane</keyword>
<evidence type="ECO:0000256" key="1">
    <source>
        <dbReference type="SAM" id="MobiDB-lite"/>
    </source>
</evidence>
<dbReference type="SUPFAM" id="SSF56601">
    <property type="entry name" value="beta-lactamase/transpeptidase-like"/>
    <property type="match status" value="1"/>
</dbReference>
<dbReference type="InterPro" id="IPR045155">
    <property type="entry name" value="Beta-lactam_cat"/>
</dbReference>
<keyword evidence="2" id="KW-1133">Transmembrane helix</keyword>
<sequence length="500" mass="52980">MKDRDIYEDGQRFRGGSARADCGNSRSRHTVERVSVSFGSGRSAPGGLDREEAGGASHAAGSRERRPSGQASRERRRADAVAVQGGRGRRPERGDGFGGVDARSRQGSSFPRTSRRSSERSLDRDYRETAPLGYVGGFGPRSRSYGISFVRVLVAAAVVCCVIGGGTAALGALTSGFDRGDASGETSHATVAINGAFAKALEEKPHLAFDSSDLDVVSDGNGITVFSALKGTSEPLGEGDSAAIEDALAAFADCGYHAGFVVLDLSTGRGLSYNAHTDFFSASTIKAPFVAFLWQEFIEDGEIELADTLVKDASYGGTGVMASEEDKDEYALEEVIADTIVYSDNTGYAMLRSHYAGASWDEWTARAGVPQAESDSGWYLNYCACDLARYWLAIDSFLETESEGAQSVKDLLGSTEVSFLRQALGAECKVYAKAGFESNDSDSGLSALNDAGIVESPSGDYLVAVMSDADYSDPYLTENAYLIVDLIKALDSAHADLLSA</sequence>
<evidence type="ECO:0000259" key="3">
    <source>
        <dbReference type="Pfam" id="PF13354"/>
    </source>
</evidence>
<dbReference type="InterPro" id="IPR000871">
    <property type="entry name" value="Beta-lactam_class-A"/>
</dbReference>
<feature type="compositionally biased region" description="Basic and acidic residues" evidence="1">
    <location>
        <begin position="1"/>
        <end position="12"/>
    </location>
</feature>
<proteinExistence type="predicted"/>
<dbReference type="Pfam" id="PF13354">
    <property type="entry name" value="Beta-lactamase2"/>
    <property type="match status" value="1"/>
</dbReference>
<keyword evidence="4" id="KW-0378">Hydrolase</keyword>
<dbReference type="PANTHER" id="PTHR35333:SF3">
    <property type="entry name" value="BETA-LACTAMASE-TYPE TRANSPEPTIDASE FOLD CONTAINING PROTEIN"/>
    <property type="match status" value="1"/>
</dbReference>
<dbReference type="Gene3D" id="3.40.710.10">
    <property type="entry name" value="DD-peptidase/beta-lactamase superfamily"/>
    <property type="match status" value="1"/>
</dbReference>
<dbReference type="PANTHER" id="PTHR35333">
    <property type="entry name" value="BETA-LACTAMASE"/>
    <property type="match status" value="1"/>
</dbReference>
<name>A0ABV1JEY3_9ACTN</name>
<dbReference type="EMBL" id="JBBNOP010000010">
    <property type="protein sequence ID" value="MEQ3363671.1"/>
    <property type="molecule type" value="Genomic_DNA"/>
</dbReference>
<dbReference type="GO" id="GO:0016787">
    <property type="term" value="F:hydrolase activity"/>
    <property type="evidence" value="ECO:0007669"/>
    <property type="project" value="UniProtKB-KW"/>
</dbReference>
<feature type="transmembrane region" description="Helical" evidence="2">
    <location>
        <begin position="149"/>
        <end position="173"/>
    </location>
</feature>
<evidence type="ECO:0000256" key="2">
    <source>
        <dbReference type="SAM" id="Phobius"/>
    </source>
</evidence>
<dbReference type="Proteomes" id="UP001487305">
    <property type="component" value="Unassembled WGS sequence"/>
</dbReference>
<gene>
    <name evidence="4" type="ORF">AAA083_11865</name>
</gene>
<keyword evidence="2" id="KW-0812">Transmembrane</keyword>
<reference evidence="4 5" key="1">
    <citation type="submission" date="2024-04" db="EMBL/GenBank/DDBJ databases">
        <title>Human intestinal bacterial collection.</title>
        <authorList>
            <person name="Pauvert C."/>
            <person name="Hitch T.C.A."/>
            <person name="Clavel T."/>
        </authorList>
    </citation>
    <scope>NUCLEOTIDE SEQUENCE [LARGE SCALE GENOMIC DNA]</scope>
    <source>
        <strain evidence="4 5">CLA-KB-H42</strain>
    </source>
</reference>
<evidence type="ECO:0000313" key="4">
    <source>
        <dbReference type="EMBL" id="MEQ3363671.1"/>
    </source>
</evidence>
<keyword evidence="5" id="KW-1185">Reference proteome</keyword>
<feature type="compositionally biased region" description="Basic and acidic residues" evidence="1">
    <location>
        <begin position="61"/>
        <end position="79"/>
    </location>
</feature>
<comment type="caution">
    <text evidence="4">The sequence shown here is derived from an EMBL/GenBank/DDBJ whole genome shotgun (WGS) entry which is preliminary data.</text>
</comment>
<accession>A0ABV1JEY3</accession>
<protein>
    <submittedName>
        <fullName evidence="4">Serine hydrolase</fullName>
    </submittedName>
</protein>
<dbReference type="InterPro" id="IPR012338">
    <property type="entry name" value="Beta-lactam/transpept-like"/>
</dbReference>
<dbReference type="RefSeq" id="WP_349227751.1">
    <property type="nucleotide sequence ID" value="NZ_JBBNOP010000010.1"/>
</dbReference>